<name>A0A4Q9MUQ5_9APHY</name>
<evidence type="ECO:0000256" key="1">
    <source>
        <dbReference type="SAM" id="MobiDB-lite"/>
    </source>
</evidence>
<feature type="compositionally biased region" description="Basic residues" evidence="1">
    <location>
        <begin position="28"/>
        <end position="37"/>
    </location>
</feature>
<organism evidence="2">
    <name type="scientific">Dichomitus squalens</name>
    <dbReference type="NCBI Taxonomy" id="114155"/>
    <lineage>
        <taxon>Eukaryota</taxon>
        <taxon>Fungi</taxon>
        <taxon>Dikarya</taxon>
        <taxon>Basidiomycota</taxon>
        <taxon>Agaricomycotina</taxon>
        <taxon>Agaricomycetes</taxon>
        <taxon>Polyporales</taxon>
        <taxon>Polyporaceae</taxon>
        <taxon>Dichomitus</taxon>
    </lineage>
</organism>
<protein>
    <submittedName>
        <fullName evidence="2">Uncharacterized protein</fullName>
    </submittedName>
</protein>
<dbReference type="AlphaFoldDB" id="A0A4Q9MUQ5"/>
<accession>A0A4Q9MUQ5</accession>
<feature type="region of interest" description="Disordered" evidence="1">
    <location>
        <begin position="27"/>
        <end position="55"/>
    </location>
</feature>
<reference evidence="2" key="1">
    <citation type="submission" date="2019-01" db="EMBL/GenBank/DDBJ databases">
        <title>Draft genome sequences of three monokaryotic isolates of the white-rot basidiomycete fungus Dichomitus squalens.</title>
        <authorList>
            <consortium name="DOE Joint Genome Institute"/>
            <person name="Lopez S.C."/>
            <person name="Andreopoulos B."/>
            <person name="Pangilinan J."/>
            <person name="Lipzen A."/>
            <person name="Riley R."/>
            <person name="Ahrendt S."/>
            <person name="Ng V."/>
            <person name="Barry K."/>
            <person name="Daum C."/>
            <person name="Grigoriev I.V."/>
            <person name="Hilden K.S."/>
            <person name="Makela M.R."/>
            <person name="de Vries R.P."/>
        </authorList>
    </citation>
    <scope>NUCLEOTIDE SEQUENCE [LARGE SCALE GENOMIC DNA]</scope>
    <source>
        <strain evidence="2">OM18370.1</strain>
    </source>
</reference>
<dbReference type="Proteomes" id="UP000292957">
    <property type="component" value="Unassembled WGS sequence"/>
</dbReference>
<dbReference type="EMBL" id="ML143402">
    <property type="protein sequence ID" value="TBU30948.1"/>
    <property type="molecule type" value="Genomic_DNA"/>
</dbReference>
<evidence type="ECO:0000313" key="2">
    <source>
        <dbReference type="EMBL" id="TBU30948.1"/>
    </source>
</evidence>
<sequence length="84" mass="9343">MANSMQYTRRVSVSIRVLRNRQTLLHVRSVRASRRPSRTSNTSSGRLQSPLRSPPSARFEGGYVGACAATFSFGPASSGWDRLW</sequence>
<gene>
    <name evidence="2" type="ORF">BD311DRAFT_753522</name>
</gene>
<proteinExistence type="predicted"/>